<dbReference type="Gene3D" id="6.10.200.10">
    <property type="entry name" value="Regulatory phage protein Cox"/>
    <property type="match status" value="1"/>
</dbReference>
<evidence type="ECO:0000313" key="6">
    <source>
        <dbReference type="EMBL" id="MCV5623340.1"/>
    </source>
</evidence>
<dbReference type="Proteomes" id="UP000527548">
    <property type="component" value="Unassembled WGS sequence"/>
</dbReference>
<dbReference type="Proteomes" id="UP000523388">
    <property type="component" value="Unassembled WGS sequence"/>
</dbReference>
<evidence type="ECO:0000313" key="10">
    <source>
        <dbReference type="Proteomes" id="UP000527548"/>
    </source>
</evidence>
<dbReference type="EMBL" id="CP070393">
    <property type="protein sequence ID" value="QRZ97646.1"/>
    <property type="molecule type" value="Genomic_DNA"/>
</dbReference>
<dbReference type="EMBL" id="JABXPW010000012">
    <property type="protein sequence ID" value="MBA7721845.1"/>
    <property type="molecule type" value="Genomic_DNA"/>
</dbReference>
<reference evidence="5" key="4">
    <citation type="submission" date="2020-06" db="EMBL/GenBank/DDBJ databases">
        <title>REHAB project genomes.</title>
        <authorList>
            <person name="Shaw L.P."/>
        </authorList>
    </citation>
    <scope>NUCLEOTIDE SEQUENCE</scope>
    <source>
        <strain evidence="5">RHBSTW-00474</strain>
    </source>
</reference>
<dbReference type="InterPro" id="IPR038147">
    <property type="entry name" value="Cox_sf"/>
</dbReference>
<gene>
    <name evidence="4" type="primary">cox_1</name>
    <name evidence="4" type="ORF">BvCmsKKP061_00773</name>
    <name evidence="1" type="ORF">C1Q91_003345</name>
    <name evidence="3" type="ORF">C719_003725</name>
    <name evidence="2" type="ORF">FZU14_08835</name>
    <name evidence="5" type="ORF">HV209_25445</name>
    <name evidence="7" type="ORF">JNP96_00715</name>
    <name evidence="6" type="ORF">OFN31_16405</name>
</gene>
<dbReference type="EMBL" id="AATJOC010000014">
    <property type="protein sequence ID" value="EFM0254500.1"/>
    <property type="molecule type" value="Genomic_DNA"/>
</dbReference>
<evidence type="ECO:0000313" key="8">
    <source>
        <dbReference type="Proteomes" id="UP000303027"/>
    </source>
</evidence>
<dbReference type="Proteomes" id="UP000303027">
    <property type="component" value="Unassembled WGS sequence"/>
</dbReference>
<evidence type="ECO:0000313" key="11">
    <source>
        <dbReference type="Proteomes" id="UP000531962"/>
    </source>
</evidence>
<dbReference type="OMA" id="KLPLIEW"/>
<dbReference type="SMR" id="A0A066QV48"/>
<sequence length="90" mass="10541">MEVNDYVIQYPIDAVHTVKFAELLGKPETAVVKMVKENKLPVIELRDPSKPNARVGEKWVFIPEFNRAVREAFYNRPVEQRDAWLLWMGL</sequence>
<reference evidence="9 10" key="2">
    <citation type="submission" date="2018-08" db="EMBL/GenBank/DDBJ databases">
        <authorList>
            <consortium name="GenomeTrakr network: Whole genome sequencing for foodborne pathogen traceback"/>
        </authorList>
    </citation>
    <scope>NUCLEOTIDE SEQUENCE [LARGE SCALE GENOMIC DNA]</scope>
    <source>
        <strain evidence="1 9">AZ-TG102963</strain>
        <strain evidence="3 10">AZ-TG73163</strain>
    </source>
</reference>
<reference evidence="4 8" key="1">
    <citation type="submission" date="2018-04" db="EMBL/GenBank/DDBJ databases">
        <title>Large scale genomics of bovine and human commensal E. coli to reveal the emerging process of EHEC.</title>
        <authorList>
            <person name="Arimizu Y."/>
            <person name="Ogura Y."/>
        </authorList>
    </citation>
    <scope>NUCLEOTIDE SEQUENCE [LARGE SCALE GENOMIC DNA]</scope>
    <source>
        <strain evidence="4 8">KK-P061</strain>
    </source>
</reference>
<evidence type="ECO:0000313" key="7">
    <source>
        <dbReference type="EMBL" id="QRZ97646.1"/>
    </source>
</evidence>
<organism evidence="2 11">
    <name type="scientific">Escherichia coli</name>
    <dbReference type="NCBI Taxonomy" id="562"/>
    <lineage>
        <taxon>Bacteria</taxon>
        <taxon>Pseudomonadati</taxon>
        <taxon>Pseudomonadota</taxon>
        <taxon>Gammaproteobacteria</taxon>
        <taxon>Enterobacterales</taxon>
        <taxon>Enterobacteriaceae</taxon>
        <taxon>Escherichia</taxon>
    </lineage>
</organism>
<name>A0A066QV48_ECOLX</name>
<proteinExistence type="predicted"/>
<dbReference type="EMBL" id="AASCJS010000020">
    <property type="protein sequence ID" value="EFA9846922.1"/>
    <property type="molecule type" value="Genomic_DNA"/>
</dbReference>
<protein>
    <submittedName>
        <fullName evidence="6">Regulatory phage cox family protein</fullName>
    </submittedName>
    <submittedName>
        <fullName evidence="4">Regulatory protein Cox</fullName>
    </submittedName>
</protein>
<dbReference type="RefSeq" id="WP_000453534.1">
    <property type="nucleotide sequence ID" value="NZ_AP021963.1"/>
</dbReference>
<reference evidence="6" key="6">
    <citation type="submission" date="2023-06" db="EMBL/GenBank/DDBJ databases">
        <title>Deciphering the underlying mechanisms mediating the transmission of blaNDM gene from human to animals in China.</title>
        <authorList>
            <person name="Chen K."/>
            <person name="Chen S."/>
        </authorList>
    </citation>
    <scope>NUCLEOTIDE SEQUENCE</scope>
    <source>
        <strain evidence="6">1199</strain>
    </source>
</reference>
<dbReference type="Proteomes" id="UP000531962">
    <property type="component" value="Unassembled WGS sequence"/>
</dbReference>
<reference evidence="2 11" key="3">
    <citation type="submission" date="2019-08" db="EMBL/GenBank/DDBJ databases">
        <authorList>
            <consortium name="NARMS: The National Antimicrobial Resistance Monitoring System"/>
        </authorList>
    </citation>
    <scope>NUCLEOTIDE SEQUENCE [LARGE SCALE GENOMIC DNA]</scope>
    <source>
        <strain evidence="2 11">19MD07CB01-EC</strain>
    </source>
</reference>
<reference evidence="7" key="5">
    <citation type="submission" date="2021-02" db="EMBL/GenBank/DDBJ databases">
        <title>Co-localization of colistin and carbapenem -resistance genes on a novel transferable IncHI2 plasmid in Escherichia coli from chicken-origin.</title>
        <authorList>
            <person name="Hoffmann M."/>
            <person name="Balkey M."/>
            <person name="Ronco T."/>
            <person name="Hendriksen R.S."/>
        </authorList>
    </citation>
    <scope>NUCLEOTIDE SEQUENCE</scope>
    <source>
        <strain evidence="7">CFSAN083829</strain>
    </source>
</reference>
<evidence type="ECO:0000313" key="9">
    <source>
        <dbReference type="Proteomes" id="UP000523388"/>
    </source>
</evidence>
<dbReference type="Pfam" id="PF10743">
    <property type="entry name" value="Phage_Cox"/>
    <property type="match status" value="1"/>
</dbReference>
<accession>A0A066QV48</accession>
<evidence type="ECO:0000313" key="4">
    <source>
        <dbReference type="EMBL" id="GDH30716.1"/>
    </source>
</evidence>
<dbReference type="AlphaFoldDB" id="A0A066QV48"/>
<evidence type="ECO:0000313" key="1">
    <source>
        <dbReference type="EMBL" id="EFA9846922.1"/>
    </source>
</evidence>
<evidence type="ECO:0000313" key="3">
    <source>
        <dbReference type="EMBL" id="EFM0254500.1"/>
    </source>
</evidence>
<dbReference type="Proteomes" id="UP001208624">
    <property type="component" value="Unassembled WGS sequence"/>
</dbReference>
<dbReference type="EMBL" id="JAOVKC010000019">
    <property type="protein sequence ID" value="MCV5623340.1"/>
    <property type="molecule type" value="Genomic_DNA"/>
</dbReference>
<dbReference type="EMBL" id="BFXY01000025">
    <property type="protein sequence ID" value="GDH30716.1"/>
    <property type="molecule type" value="Genomic_DNA"/>
</dbReference>
<dbReference type="EMBL" id="AASKVF010000009">
    <property type="protein sequence ID" value="EFD6884323.1"/>
    <property type="molecule type" value="Genomic_DNA"/>
</dbReference>
<dbReference type="Proteomes" id="UP000663166">
    <property type="component" value="Chromosome"/>
</dbReference>
<evidence type="ECO:0000313" key="5">
    <source>
        <dbReference type="EMBL" id="MBA7721845.1"/>
    </source>
</evidence>
<evidence type="ECO:0000313" key="2">
    <source>
        <dbReference type="EMBL" id="EFD6884323.1"/>
    </source>
</evidence>
<dbReference type="InterPro" id="IPR019679">
    <property type="entry name" value="Phage_P2_Cox"/>
</dbReference>
<dbReference type="Proteomes" id="UP000622722">
    <property type="component" value="Unassembled WGS sequence"/>
</dbReference>